<name>A0A328UDI4_9FIRM</name>
<protein>
    <submittedName>
        <fullName evidence="2">Uncharacterized protein</fullName>
    </submittedName>
</protein>
<dbReference type="AlphaFoldDB" id="A0A328UDI4"/>
<dbReference type="Proteomes" id="UP000249377">
    <property type="component" value="Unassembled WGS sequence"/>
</dbReference>
<proteinExistence type="predicted"/>
<organism evidence="2 3">
    <name type="scientific">Hydrogeniiclostridium mannosilyticum</name>
    <dbReference type="NCBI Taxonomy" id="2764322"/>
    <lineage>
        <taxon>Bacteria</taxon>
        <taxon>Bacillati</taxon>
        <taxon>Bacillota</taxon>
        <taxon>Clostridia</taxon>
        <taxon>Eubacteriales</taxon>
        <taxon>Acutalibacteraceae</taxon>
        <taxon>Hydrogeniiclostridium</taxon>
    </lineage>
</organism>
<gene>
    <name evidence="2" type="ORF">DPQ25_06455</name>
</gene>
<comment type="caution">
    <text evidence="2">The sequence shown here is derived from an EMBL/GenBank/DDBJ whole genome shotgun (WGS) entry which is preliminary data.</text>
</comment>
<keyword evidence="3" id="KW-1185">Reference proteome</keyword>
<accession>A0A328UDI4</accession>
<evidence type="ECO:0000256" key="1">
    <source>
        <dbReference type="SAM" id="MobiDB-lite"/>
    </source>
</evidence>
<evidence type="ECO:0000313" key="2">
    <source>
        <dbReference type="EMBL" id="RAQ29917.1"/>
    </source>
</evidence>
<reference evidence="2 3" key="1">
    <citation type="submission" date="2018-06" db="EMBL/GenBank/DDBJ databases">
        <title>Noncontiguous genome sequence of Ruminococcaceae bacterium ASD2818.</title>
        <authorList>
            <person name="Chaplin A.V."/>
            <person name="Sokolova S.R."/>
            <person name="Kochetkova T.O."/>
            <person name="Goltsov A.Y."/>
            <person name="Trofimov D.Y."/>
            <person name="Efimov B.A."/>
        </authorList>
    </citation>
    <scope>NUCLEOTIDE SEQUENCE [LARGE SCALE GENOMIC DNA]</scope>
    <source>
        <strain evidence="2 3">ASD2818</strain>
    </source>
</reference>
<feature type="region of interest" description="Disordered" evidence="1">
    <location>
        <begin position="30"/>
        <end position="114"/>
    </location>
</feature>
<evidence type="ECO:0000313" key="3">
    <source>
        <dbReference type="Proteomes" id="UP000249377"/>
    </source>
</evidence>
<feature type="non-terminal residue" evidence="2">
    <location>
        <position position="114"/>
    </location>
</feature>
<sequence length="114" mass="12434">MIDMPCPPHRLQAGFAGYVQIMEVFYLTNDNNNKNNESKEGAGLYGRVKAPSTGTQTRRRPAAKPPREKPADQVIGGETAPQARERSEQAPRPGTAPQSAPQRGRAPRAKQPSQ</sequence>
<dbReference type="EMBL" id="QLYR01000002">
    <property type="protein sequence ID" value="RAQ29917.1"/>
    <property type="molecule type" value="Genomic_DNA"/>
</dbReference>